<dbReference type="NCBIfam" id="TIGR00229">
    <property type="entry name" value="sensory_box"/>
    <property type="match status" value="2"/>
</dbReference>
<dbReference type="Gene3D" id="1.20.120.160">
    <property type="entry name" value="HPT domain"/>
    <property type="match status" value="1"/>
</dbReference>
<dbReference type="InterPro" id="IPR003660">
    <property type="entry name" value="HAMP_dom"/>
</dbReference>
<feature type="coiled-coil region" evidence="16">
    <location>
        <begin position="1232"/>
        <end position="1266"/>
    </location>
</feature>
<feature type="transmembrane region" description="Helical" evidence="17">
    <location>
        <begin position="271"/>
        <end position="291"/>
    </location>
</feature>
<dbReference type="InterPro" id="IPR005467">
    <property type="entry name" value="His_kinase_dom"/>
</dbReference>
<feature type="modified residue" description="Phosphohistidine" evidence="14">
    <location>
        <position position="1209"/>
    </location>
</feature>
<evidence type="ECO:0000256" key="12">
    <source>
        <dbReference type="ARBA" id="ARBA00023012"/>
    </source>
</evidence>
<dbReference type="PANTHER" id="PTHR45339">
    <property type="entry name" value="HYBRID SIGNAL TRANSDUCTION HISTIDINE KINASE J"/>
    <property type="match status" value="1"/>
</dbReference>
<dbReference type="Gene3D" id="3.30.450.20">
    <property type="entry name" value="PAS domain"/>
    <property type="match status" value="2"/>
</dbReference>
<dbReference type="CDD" id="cd00156">
    <property type="entry name" value="REC"/>
    <property type="match status" value="1"/>
</dbReference>
<keyword evidence="25" id="KW-1185">Reference proteome</keyword>
<evidence type="ECO:0000256" key="1">
    <source>
        <dbReference type="ARBA" id="ARBA00000085"/>
    </source>
</evidence>
<dbReference type="InterPro" id="IPR003661">
    <property type="entry name" value="HisK_dim/P_dom"/>
</dbReference>
<keyword evidence="8" id="KW-0547">Nucleotide-binding</keyword>
<dbReference type="PROSITE" id="PS50894">
    <property type="entry name" value="HPT"/>
    <property type="match status" value="1"/>
</dbReference>
<dbReference type="InterPro" id="IPR036890">
    <property type="entry name" value="HATPase_C_sf"/>
</dbReference>
<evidence type="ECO:0000256" key="9">
    <source>
        <dbReference type="ARBA" id="ARBA00022777"/>
    </source>
</evidence>
<protein>
    <recommendedName>
        <fullName evidence="3">histidine kinase</fullName>
        <ecNumber evidence="3">2.7.13.3</ecNumber>
    </recommendedName>
</protein>
<dbReference type="InterPro" id="IPR011006">
    <property type="entry name" value="CheY-like_superfamily"/>
</dbReference>
<keyword evidence="11 17" id="KW-1133">Transmembrane helix</keyword>
<dbReference type="FunFam" id="1.10.287.130:FF:000003">
    <property type="entry name" value="Histidine kinase"/>
    <property type="match status" value="1"/>
</dbReference>
<dbReference type="CDD" id="cd16922">
    <property type="entry name" value="HATPase_EvgS-ArcB-TorS-like"/>
    <property type="match status" value="1"/>
</dbReference>
<evidence type="ECO:0000256" key="8">
    <source>
        <dbReference type="ARBA" id="ARBA00022741"/>
    </source>
</evidence>
<dbReference type="PROSITE" id="PS50112">
    <property type="entry name" value="PAS"/>
    <property type="match status" value="2"/>
</dbReference>
<feature type="modified residue" description="4-aspartylphosphate" evidence="15">
    <location>
        <position position="1068"/>
    </location>
</feature>
<dbReference type="InterPro" id="IPR036641">
    <property type="entry name" value="HPT_dom_sf"/>
</dbReference>
<evidence type="ECO:0000256" key="14">
    <source>
        <dbReference type="PROSITE-ProRule" id="PRU00110"/>
    </source>
</evidence>
<dbReference type="SUPFAM" id="SSF47384">
    <property type="entry name" value="Homodimeric domain of signal transducing histidine kinase"/>
    <property type="match status" value="1"/>
</dbReference>
<dbReference type="SMART" id="SM00448">
    <property type="entry name" value="REC"/>
    <property type="match status" value="2"/>
</dbReference>
<evidence type="ECO:0000256" key="10">
    <source>
        <dbReference type="ARBA" id="ARBA00022840"/>
    </source>
</evidence>
<evidence type="ECO:0000256" key="17">
    <source>
        <dbReference type="SAM" id="Phobius"/>
    </source>
</evidence>
<dbReference type="InterPro" id="IPR035965">
    <property type="entry name" value="PAS-like_dom_sf"/>
</dbReference>
<dbReference type="Pfam" id="PF02518">
    <property type="entry name" value="HATPase_c"/>
    <property type="match status" value="1"/>
</dbReference>
<feature type="domain" description="PAS" evidence="20">
    <location>
        <begin position="475"/>
        <end position="545"/>
    </location>
</feature>
<dbReference type="PROSITE" id="PS50109">
    <property type="entry name" value="HIS_KIN"/>
    <property type="match status" value="1"/>
</dbReference>
<proteinExistence type="predicted"/>
<dbReference type="RefSeq" id="WP_090208130.1">
    <property type="nucleotide sequence ID" value="NZ_FOFO01000022.1"/>
</dbReference>
<dbReference type="SMART" id="SM00388">
    <property type="entry name" value="HisKA"/>
    <property type="match status" value="1"/>
</dbReference>
<dbReference type="Gene3D" id="6.10.340.10">
    <property type="match status" value="1"/>
</dbReference>
<sequence length="1267" mass="141488">MPGATDMLKRLRSLSLPAQVSLWAVPLTMVLLSLSGGVLFHVQQKTLERELDMRLDSMLGYNLELFQDRLYAIQSRAQTLAINHLVVNGLIDTEDRYRYLPVLFRSLNDIAGQRSPARFALLDFQGNEIVSNNRPVHHDLISLGLEHLPQAGLNAWHVDADGLLFAAPVFVHDHPEGALAISLDMPSLQRFFAFMDRQDYTVVVLDHQQVPILGNRFFREQAQGQWTPASPDWLSRQAPLTLRGVEHLQLAIAMPRQDAFHGMAMLRQNMVIIFFISLLIVISTIVLSTYLTARPLRRFVQNLRQVATRQSLSDRLPVQGPHELSTLALTFNQTLESLEQAFTSRKRLDQLLSNSPSVVYTTGLDAPAARFITANVRSVVGLSADDILSRPDWWHANLHPDDRQEILDQEREWREAGSPGVLVQCYRLRHGDGHWIWVEDRLRLSRDEDGQPREMIGAFMDITERKQAEFALREKSAELDRYFTSSLDLLCIANTQGLFVRLNPLWEQVLGYRVEELQGRSFLDFVHEDDMEATLEAIVQLKSQQEVIRFENRYRHKDGSYRWIEWRSLPVGEMIYAVARDVHQRRQDEEKLNDYAQKLACKNIELDQALLQALQASQAKSEFLANMSHEIRTPMNGVIGMTGLLLDTTLNDEQRHYANTVRASAESLLSLINDILDFSKIEAGKLELEITDFDLRVMLDDFASMMVFKAEEKGLEFICAADPRVPVLLSGDVGRLRQILTNLVGNAIKFTRTGEVTVRVSPEDVATVPGPVQLRFEIRDTGIGIPQVRMDRLFQSFSQVDASVTREFGGTGLGLAICRQLVRLMDGDIGVESVEGEGSTFWFTVCLTARAGSLTQVPPLPAALEGMRVLIVDDNATNREILVARLSHWGMRPDAVADGPSALGQLYQALGGDDPYQLAILDMEMPGMDGESLGRAIKADDRLLDMPLVMMASVGRRGQASRLREIGFAGNLCKPVPETELFKTLSLVMGDEADPDTVTLRQEDLTEGIIRGLQARGGRVLLAEDNVVNQQVALGMLKKMGLRADPVANGLEALNALINIPYDLVLMDVQMPEMDGMAATQAIREAEREDGGHIPVIAMTAHAMQGDRERCLAAGMDDYLEKPVNPARLAEVLERWLPIHRPDMKETSDNAPAAPTVFNAVGLLERAMGDEELARSLIEHCLKDLPGQLDALLGYVRSGNLDEAHRMIHTLKGMTGTMGADALHGLTLVMERQCLQGDLTALEAQLPALKAQCQALEQAMADHMAED</sequence>
<dbReference type="SUPFAM" id="SSF47226">
    <property type="entry name" value="Histidine-containing phosphotransfer domain, HPT domain"/>
    <property type="match status" value="1"/>
</dbReference>
<dbReference type="SMART" id="SM00086">
    <property type="entry name" value="PAC"/>
    <property type="match status" value="2"/>
</dbReference>
<evidence type="ECO:0000259" key="18">
    <source>
        <dbReference type="PROSITE" id="PS50109"/>
    </source>
</evidence>
<dbReference type="Pfam" id="PF01627">
    <property type="entry name" value="Hpt"/>
    <property type="match status" value="1"/>
</dbReference>
<dbReference type="FunFam" id="3.30.565.10:FF:000010">
    <property type="entry name" value="Sensor histidine kinase RcsC"/>
    <property type="match status" value="1"/>
</dbReference>
<dbReference type="CDD" id="cd00088">
    <property type="entry name" value="HPT"/>
    <property type="match status" value="1"/>
</dbReference>
<feature type="domain" description="PAS" evidence="20">
    <location>
        <begin position="344"/>
        <end position="417"/>
    </location>
</feature>
<comment type="catalytic activity">
    <reaction evidence="1">
        <text>ATP + protein L-histidine = ADP + protein N-phospho-L-histidine.</text>
        <dbReference type="EC" id="2.7.13.3"/>
    </reaction>
</comment>
<dbReference type="InterPro" id="IPR000014">
    <property type="entry name" value="PAS"/>
</dbReference>
<dbReference type="CDD" id="cd00082">
    <property type="entry name" value="HisKA"/>
    <property type="match status" value="1"/>
</dbReference>
<dbReference type="GO" id="GO:0000155">
    <property type="term" value="F:phosphorelay sensor kinase activity"/>
    <property type="evidence" value="ECO:0007669"/>
    <property type="project" value="InterPro"/>
</dbReference>
<dbReference type="InterPro" id="IPR008207">
    <property type="entry name" value="Sig_transdc_His_kin_Hpt_dom"/>
</dbReference>
<dbReference type="GO" id="GO:0005524">
    <property type="term" value="F:ATP binding"/>
    <property type="evidence" value="ECO:0007669"/>
    <property type="project" value="UniProtKB-KW"/>
</dbReference>
<dbReference type="STRING" id="867345.SAMN05421693_12253"/>
<reference evidence="24 25" key="1">
    <citation type="submission" date="2016-10" db="EMBL/GenBank/DDBJ databases">
        <authorList>
            <person name="de Groot N.N."/>
        </authorList>
    </citation>
    <scope>NUCLEOTIDE SEQUENCE [LARGE SCALE GENOMIC DNA]</scope>
    <source>
        <strain evidence="24 25">B7-7</strain>
    </source>
</reference>
<dbReference type="PROSITE" id="PS50885">
    <property type="entry name" value="HAMP"/>
    <property type="match status" value="1"/>
</dbReference>
<dbReference type="SUPFAM" id="SSF55874">
    <property type="entry name" value="ATPase domain of HSP90 chaperone/DNA topoisomerase II/histidine kinase"/>
    <property type="match status" value="1"/>
</dbReference>
<dbReference type="PROSITE" id="PS50113">
    <property type="entry name" value="PAC"/>
    <property type="match status" value="1"/>
</dbReference>
<evidence type="ECO:0000256" key="16">
    <source>
        <dbReference type="SAM" id="Coils"/>
    </source>
</evidence>
<evidence type="ECO:0000256" key="13">
    <source>
        <dbReference type="ARBA" id="ARBA00023136"/>
    </source>
</evidence>
<dbReference type="SMART" id="SM00387">
    <property type="entry name" value="HATPase_c"/>
    <property type="match status" value="1"/>
</dbReference>
<dbReference type="Pfam" id="PF00072">
    <property type="entry name" value="Response_reg"/>
    <property type="match status" value="2"/>
</dbReference>
<dbReference type="InterPro" id="IPR013655">
    <property type="entry name" value="PAS_fold_3"/>
</dbReference>
<dbReference type="EC" id="2.7.13.3" evidence="3"/>
<keyword evidence="6" id="KW-0808">Transferase</keyword>
<dbReference type="Pfam" id="PF00512">
    <property type="entry name" value="HisKA"/>
    <property type="match status" value="1"/>
</dbReference>
<dbReference type="EMBL" id="FOFO01000022">
    <property type="protein sequence ID" value="SEQ27773.1"/>
    <property type="molecule type" value="Genomic_DNA"/>
</dbReference>
<dbReference type="Proteomes" id="UP000199496">
    <property type="component" value="Unassembled WGS sequence"/>
</dbReference>
<feature type="domain" description="Histidine kinase" evidence="18">
    <location>
        <begin position="626"/>
        <end position="849"/>
    </location>
</feature>
<dbReference type="Pfam" id="PF00672">
    <property type="entry name" value="HAMP"/>
    <property type="match status" value="1"/>
</dbReference>
<keyword evidence="10" id="KW-0067">ATP-binding</keyword>
<dbReference type="Gene3D" id="3.30.565.10">
    <property type="entry name" value="Histidine kinase-like ATPase, C-terminal domain"/>
    <property type="match status" value="1"/>
</dbReference>
<comment type="subcellular location">
    <subcellularLocation>
        <location evidence="2">Cell membrane</location>
        <topology evidence="2">Multi-pass membrane protein</topology>
    </subcellularLocation>
</comment>
<feature type="domain" description="HPt" evidence="23">
    <location>
        <begin position="1170"/>
        <end position="1267"/>
    </location>
</feature>
<evidence type="ECO:0000256" key="15">
    <source>
        <dbReference type="PROSITE-ProRule" id="PRU00169"/>
    </source>
</evidence>
<dbReference type="GO" id="GO:0005886">
    <property type="term" value="C:plasma membrane"/>
    <property type="evidence" value="ECO:0007669"/>
    <property type="project" value="UniProtKB-SubCell"/>
</dbReference>
<evidence type="ECO:0000256" key="4">
    <source>
        <dbReference type="ARBA" id="ARBA00022475"/>
    </source>
</evidence>
<dbReference type="PROSITE" id="PS50110">
    <property type="entry name" value="RESPONSE_REGULATORY"/>
    <property type="match status" value="2"/>
</dbReference>
<dbReference type="Gene3D" id="3.40.50.2300">
    <property type="match status" value="2"/>
</dbReference>
<accession>A0A1H9ERF8</accession>
<dbReference type="SUPFAM" id="SSF52172">
    <property type="entry name" value="CheY-like"/>
    <property type="match status" value="2"/>
</dbReference>
<dbReference type="SMART" id="SM00091">
    <property type="entry name" value="PAS"/>
    <property type="match status" value="2"/>
</dbReference>
<dbReference type="InterPro" id="IPR003594">
    <property type="entry name" value="HATPase_dom"/>
</dbReference>
<dbReference type="OrthoDB" id="5563233at2"/>
<evidence type="ECO:0000256" key="7">
    <source>
        <dbReference type="ARBA" id="ARBA00022692"/>
    </source>
</evidence>
<keyword evidence="16" id="KW-0175">Coiled coil</keyword>
<evidence type="ECO:0000259" key="20">
    <source>
        <dbReference type="PROSITE" id="PS50112"/>
    </source>
</evidence>
<dbReference type="InterPro" id="IPR004358">
    <property type="entry name" value="Sig_transdc_His_kin-like_C"/>
</dbReference>
<dbReference type="CDD" id="cd00130">
    <property type="entry name" value="PAS"/>
    <property type="match status" value="2"/>
</dbReference>
<dbReference type="InterPro" id="IPR000700">
    <property type="entry name" value="PAS-assoc_C"/>
</dbReference>
<dbReference type="CDD" id="cd06225">
    <property type="entry name" value="HAMP"/>
    <property type="match status" value="1"/>
</dbReference>
<evidence type="ECO:0000259" key="23">
    <source>
        <dbReference type="PROSITE" id="PS50894"/>
    </source>
</evidence>
<feature type="domain" description="HAMP" evidence="22">
    <location>
        <begin position="290"/>
        <end position="343"/>
    </location>
</feature>
<evidence type="ECO:0000256" key="5">
    <source>
        <dbReference type="ARBA" id="ARBA00022553"/>
    </source>
</evidence>
<dbReference type="Gene3D" id="1.10.287.130">
    <property type="match status" value="1"/>
</dbReference>
<name>A0A1H9ERF8_9GAMM</name>
<dbReference type="PRINTS" id="PR00344">
    <property type="entry name" value="BCTRLSENSOR"/>
</dbReference>
<dbReference type="AlphaFoldDB" id="A0A1H9ERF8"/>
<feature type="domain" description="Response regulatory" evidence="19">
    <location>
        <begin position="1019"/>
        <end position="1137"/>
    </location>
</feature>
<dbReference type="PANTHER" id="PTHR45339:SF1">
    <property type="entry name" value="HYBRID SIGNAL TRANSDUCTION HISTIDINE KINASE J"/>
    <property type="match status" value="1"/>
</dbReference>
<feature type="domain" description="Response regulatory" evidence="19">
    <location>
        <begin position="868"/>
        <end position="989"/>
    </location>
</feature>
<dbReference type="CDD" id="cd17546">
    <property type="entry name" value="REC_hyHK_CKI1_RcsC-like"/>
    <property type="match status" value="1"/>
</dbReference>
<keyword evidence="9" id="KW-0418">Kinase</keyword>
<evidence type="ECO:0000313" key="24">
    <source>
        <dbReference type="EMBL" id="SEQ27773.1"/>
    </source>
</evidence>
<keyword evidence="13 17" id="KW-0472">Membrane</keyword>
<dbReference type="SMART" id="SM00073">
    <property type="entry name" value="HPT"/>
    <property type="match status" value="1"/>
</dbReference>
<evidence type="ECO:0000256" key="2">
    <source>
        <dbReference type="ARBA" id="ARBA00004651"/>
    </source>
</evidence>
<feature type="transmembrane region" description="Helical" evidence="17">
    <location>
        <begin position="20"/>
        <end position="42"/>
    </location>
</feature>
<evidence type="ECO:0000256" key="11">
    <source>
        <dbReference type="ARBA" id="ARBA00022989"/>
    </source>
</evidence>
<dbReference type="Pfam" id="PF08447">
    <property type="entry name" value="PAS_3"/>
    <property type="match status" value="2"/>
</dbReference>
<evidence type="ECO:0000313" key="25">
    <source>
        <dbReference type="Proteomes" id="UP000199496"/>
    </source>
</evidence>
<gene>
    <name evidence="24" type="ORF">SAMN05421693_12253</name>
</gene>
<evidence type="ECO:0000259" key="22">
    <source>
        <dbReference type="PROSITE" id="PS50885"/>
    </source>
</evidence>
<dbReference type="InterPro" id="IPR036097">
    <property type="entry name" value="HisK_dim/P_sf"/>
</dbReference>
<keyword evidence="12" id="KW-0902">Two-component regulatory system</keyword>
<keyword evidence="5 15" id="KW-0597">Phosphoprotein</keyword>
<dbReference type="SMART" id="SM00304">
    <property type="entry name" value="HAMP"/>
    <property type="match status" value="1"/>
</dbReference>
<dbReference type="InterPro" id="IPR001610">
    <property type="entry name" value="PAC"/>
</dbReference>
<dbReference type="SUPFAM" id="SSF55785">
    <property type="entry name" value="PYP-like sensor domain (PAS domain)"/>
    <property type="match status" value="2"/>
</dbReference>
<feature type="domain" description="PAC" evidence="21">
    <location>
        <begin position="422"/>
        <end position="474"/>
    </location>
</feature>
<evidence type="ECO:0000259" key="21">
    <source>
        <dbReference type="PROSITE" id="PS50113"/>
    </source>
</evidence>
<evidence type="ECO:0000259" key="19">
    <source>
        <dbReference type="PROSITE" id="PS50110"/>
    </source>
</evidence>
<keyword evidence="7 17" id="KW-0812">Transmembrane</keyword>
<organism evidence="24 25">
    <name type="scientific">Ectothiorhodospira magna</name>
    <dbReference type="NCBI Taxonomy" id="867345"/>
    <lineage>
        <taxon>Bacteria</taxon>
        <taxon>Pseudomonadati</taxon>
        <taxon>Pseudomonadota</taxon>
        <taxon>Gammaproteobacteria</taxon>
        <taxon>Chromatiales</taxon>
        <taxon>Ectothiorhodospiraceae</taxon>
        <taxon>Ectothiorhodospira</taxon>
    </lineage>
</organism>
<dbReference type="InterPro" id="IPR001789">
    <property type="entry name" value="Sig_transdc_resp-reg_receiver"/>
</dbReference>
<keyword evidence="4" id="KW-1003">Cell membrane</keyword>
<evidence type="ECO:0000256" key="6">
    <source>
        <dbReference type="ARBA" id="ARBA00022679"/>
    </source>
</evidence>
<feature type="modified residue" description="4-aspartylphosphate" evidence="15">
    <location>
        <position position="922"/>
    </location>
</feature>
<evidence type="ECO:0000256" key="3">
    <source>
        <dbReference type="ARBA" id="ARBA00012438"/>
    </source>
</evidence>